<evidence type="ECO:0000259" key="12">
    <source>
        <dbReference type="Pfam" id="PF00593"/>
    </source>
</evidence>
<evidence type="ECO:0000256" key="7">
    <source>
        <dbReference type="ARBA" id="ARBA00023237"/>
    </source>
</evidence>
<dbReference type="Pfam" id="PF00593">
    <property type="entry name" value="TonB_dep_Rec_b-barrel"/>
    <property type="match status" value="1"/>
</dbReference>
<evidence type="ECO:0000259" key="13">
    <source>
        <dbReference type="Pfam" id="PF07715"/>
    </source>
</evidence>
<evidence type="ECO:0000256" key="10">
    <source>
        <dbReference type="SAM" id="MobiDB-lite"/>
    </source>
</evidence>
<keyword evidence="7 8" id="KW-0998">Cell outer membrane</keyword>
<evidence type="ECO:0000256" key="2">
    <source>
        <dbReference type="ARBA" id="ARBA00022448"/>
    </source>
</evidence>
<dbReference type="InterPro" id="IPR000531">
    <property type="entry name" value="Beta-barrel_TonB"/>
</dbReference>
<comment type="subcellular location">
    <subcellularLocation>
        <location evidence="1 8">Cell outer membrane</location>
        <topology evidence="1 8">Multi-pass membrane protein</topology>
    </subcellularLocation>
</comment>
<evidence type="ECO:0000256" key="11">
    <source>
        <dbReference type="SAM" id="SignalP"/>
    </source>
</evidence>
<keyword evidence="11" id="KW-0732">Signal</keyword>
<dbReference type="EMBL" id="JABULH010000004">
    <property type="protein sequence ID" value="NTS65560.1"/>
    <property type="molecule type" value="Genomic_DNA"/>
</dbReference>
<dbReference type="PANTHER" id="PTHR40980:SF3">
    <property type="entry name" value="TONB-DEPENDENT RECEPTOR-LIKE BETA-BARREL DOMAIN-CONTAINING PROTEIN"/>
    <property type="match status" value="1"/>
</dbReference>
<dbReference type="Gene3D" id="2.40.170.20">
    <property type="entry name" value="TonB-dependent receptor, beta-barrel domain"/>
    <property type="match status" value="1"/>
</dbReference>
<name>A0ABX2JP01_9SPHN</name>
<keyword evidence="3 8" id="KW-1134">Transmembrane beta strand</keyword>
<feature type="chain" id="PRO_5045382537" evidence="11">
    <location>
        <begin position="39"/>
        <end position="1011"/>
    </location>
</feature>
<feature type="region of interest" description="Disordered" evidence="10">
    <location>
        <begin position="43"/>
        <end position="89"/>
    </location>
</feature>
<dbReference type="InterPro" id="IPR012910">
    <property type="entry name" value="Plug_dom"/>
</dbReference>
<dbReference type="PROSITE" id="PS52016">
    <property type="entry name" value="TONB_DEPENDENT_REC_3"/>
    <property type="match status" value="1"/>
</dbReference>
<dbReference type="Proteomes" id="UP000621447">
    <property type="component" value="Unassembled WGS sequence"/>
</dbReference>
<evidence type="ECO:0000256" key="8">
    <source>
        <dbReference type="PROSITE-ProRule" id="PRU01360"/>
    </source>
</evidence>
<keyword evidence="5 9" id="KW-0798">TonB box</keyword>
<keyword evidence="14" id="KW-0675">Receptor</keyword>
<organism evidence="14 15">
    <name type="scientific">Sphingomonas hominis</name>
    <dbReference type="NCBI Taxonomy" id="2741495"/>
    <lineage>
        <taxon>Bacteria</taxon>
        <taxon>Pseudomonadati</taxon>
        <taxon>Pseudomonadota</taxon>
        <taxon>Alphaproteobacteria</taxon>
        <taxon>Sphingomonadales</taxon>
        <taxon>Sphingomonadaceae</taxon>
        <taxon>Sphingomonas</taxon>
    </lineage>
</organism>
<dbReference type="NCBIfam" id="TIGR01782">
    <property type="entry name" value="TonB-Xanth-Caul"/>
    <property type="match status" value="1"/>
</dbReference>
<dbReference type="SUPFAM" id="SSF56935">
    <property type="entry name" value="Porins"/>
    <property type="match status" value="1"/>
</dbReference>
<keyword evidence="6 8" id="KW-0472">Membrane</keyword>
<dbReference type="PANTHER" id="PTHR40980">
    <property type="entry name" value="PLUG DOMAIN-CONTAINING PROTEIN"/>
    <property type="match status" value="1"/>
</dbReference>
<feature type="domain" description="TonB-dependent receptor-like beta-barrel" evidence="12">
    <location>
        <begin position="458"/>
        <end position="978"/>
    </location>
</feature>
<dbReference type="Gene3D" id="2.170.130.10">
    <property type="entry name" value="TonB-dependent receptor, plug domain"/>
    <property type="match status" value="1"/>
</dbReference>
<evidence type="ECO:0000256" key="3">
    <source>
        <dbReference type="ARBA" id="ARBA00022452"/>
    </source>
</evidence>
<evidence type="ECO:0000256" key="5">
    <source>
        <dbReference type="ARBA" id="ARBA00023077"/>
    </source>
</evidence>
<dbReference type="InterPro" id="IPR036942">
    <property type="entry name" value="Beta-barrel_TonB_sf"/>
</dbReference>
<evidence type="ECO:0000256" key="4">
    <source>
        <dbReference type="ARBA" id="ARBA00022692"/>
    </source>
</evidence>
<comment type="similarity">
    <text evidence="8 9">Belongs to the TonB-dependent receptor family.</text>
</comment>
<protein>
    <submittedName>
        <fullName evidence="14">TonB-dependent receptor</fullName>
    </submittedName>
</protein>
<evidence type="ECO:0000313" key="15">
    <source>
        <dbReference type="Proteomes" id="UP000621447"/>
    </source>
</evidence>
<evidence type="ECO:0000256" key="9">
    <source>
        <dbReference type="RuleBase" id="RU003357"/>
    </source>
</evidence>
<keyword evidence="15" id="KW-1185">Reference proteome</keyword>
<reference evidence="14 15" key="1">
    <citation type="submission" date="2020-06" db="EMBL/GenBank/DDBJ databases">
        <title>Sphingomonas hominis sp. nov., a member of the Sphingomonas, isolated from the hair of a 22-year-old girl.</title>
        <authorList>
            <person name="Zhang D.-F."/>
            <person name="Cui X.-W."/>
        </authorList>
    </citation>
    <scope>NUCLEOTIDE SEQUENCE [LARGE SCALE GENOMIC DNA]</scope>
    <source>
        <strain evidence="14 15">HHU CXW</strain>
    </source>
</reference>
<dbReference type="Pfam" id="PF07715">
    <property type="entry name" value="Plug"/>
    <property type="match status" value="1"/>
</dbReference>
<dbReference type="InterPro" id="IPR039426">
    <property type="entry name" value="TonB-dep_rcpt-like"/>
</dbReference>
<proteinExistence type="inferred from homology"/>
<evidence type="ECO:0000313" key="14">
    <source>
        <dbReference type="EMBL" id="NTS65560.1"/>
    </source>
</evidence>
<evidence type="ECO:0000256" key="1">
    <source>
        <dbReference type="ARBA" id="ARBA00004571"/>
    </source>
</evidence>
<accession>A0ABX2JP01</accession>
<dbReference type="RefSeq" id="WP_174194204.1">
    <property type="nucleotide sequence ID" value="NZ_JABULH010000004.1"/>
</dbReference>
<keyword evidence="4 8" id="KW-0812">Transmembrane</keyword>
<feature type="signal peptide" evidence="11">
    <location>
        <begin position="1"/>
        <end position="38"/>
    </location>
</feature>
<keyword evidence="2 8" id="KW-0813">Transport</keyword>
<feature type="domain" description="TonB-dependent receptor plug" evidence="13">
    <location>
        <begin position="110"/>
        <end position="214"/>
    </location>
</feature>
<feature type="compositionally biased region" description="Polar residues" evidence="10">
    <location>
        <begin position="62"/>
        <end position="89"/>
    </location>
</feature>
<dbReference type="InterPro" id="IPR037066">
    <property type="entry name" value="Plug_dom_sf"/>
</dbReference>
<gene>
    <name evidence="14" type="ORF">HRV97_10340</name>
</gene>
<dbReference type="InterPro" id="IPR010104">
    <property type="entry name" value="TonB_rcpt_bac"/>
</dbReference>
<sequence>MQQYVRARSGTGLLSKRLGLLAGATSLAALAWASPALAQDQSSLQNSTTSQPNAAQPAVPATANTTSAQEAGQPQDTVTAPDTSQGNSVTGEDIIVTGLRGSLQRNLDLKRSSSGVVDVISAEDIGKFPDSNVAASLQRLPGVSIQRSGSRGEPTGITVRGFGNDFNTTLYDGRRISTATGNRQIDFSTVGVDFIGQLSVLKTPDVSLASSSIGATVNIGFPNPFDHPGFRLAASGSGSIQDRSGKVVPTAGLLISSTNADETLGVLADVIYTRRDTDTNRVYVSGTPGGFFAPCQLTGSTASTCNPRDPGTGVPASDARTITGFFPQQYGAEQQRVEDERVDARISLQYHPTDALMVTLDNNFSRQEITSNNYAFGVWFNQGDLRNVTLDENGVAVDFTQAGTPTDFTAALNKQLLQTNQTGLNVKYDVNDNLTLEADGAYAKSWLNPGRIIGSQNGDIGYGTRLGNNLRFTIDGDSSDAFPSISNFGPAGNSAAWADRSVIGSHVAVNQTQHNTDELIQFRGNATWKQDDLTLKAGGQYYQDTFNFRNESTFTNNFWQAYAGYGAPSGGSAGIAPLPDSLYRGSISLNKFIPGFDGSLPPSVFVFRPSDYQNFLSSQGNPQAQNVPGFNYANVNGFTGSFDEQVDPGSVLRVRERTWSLYLAANFRTELGGLPFTLNAGVRNEYTSLIATGQGRLPTALVTSTADRTLLSIPTYTEVQPVRNDSSYSYLLPSLDAKLELTDNLIVRFDASRTLTRPTLSLLNPVLNVGNGQRIGALNASGGNPNLKPHLADNFDIGAEWYYKRNSYLSVGLFLKNVSNFVVAGVTRQPINGLIDPTTGQLASFAVSQQVNGPDATVRGIEVAWQQVFGDTGFGFQANGTLVDTNRPYDPTNISQSGFAVTGLANSANFVGFYDKNGFQFRTALNWRDEYLLQFGQNQNTGSFGAEPTFVDQSFQIDLTSSYDINKNFSVFAEALNINNNQQSTHGRYGNQLLDVFDYGRRYSAGVRYRF</sequence>
<feature type="compositionally biased region" description="Polar residues" evidence="10">
    <location>
        <begin position="43"/>
        <end position="54"/>
    </location>
</feature>
<evidence type="ECO:0000256" key="6">
    <source>
        <dbReference type="ARBA" id="ARBA00023136"/>
    </source>
</evidence>
<comment type="caution">
    <text evidence="14">The sequence shown here is derived from an EMBL/GenBank/DDBJ whole genome shotgun (WGS) entry which is preliminary data.</text>
</comment>